<organism evidence="7 8">
    <name type="scientific">Natrarchaeobius chitinivorans</name>
    <dbReference type="NCBI Taxonomy" id="1679083"/>
    <lineage>
        <taxon>Archaea</taxon>
        <taxon>Methanobacteriati</taxon>
        <taxon>Methanobacteriota</taxon>
        <taxon>Stenosarchaea group</taxon>
        <taxon>Halobacteria</taxon>
        <taxon>Halobacteriales</taxon>
        <taxon>Natrialbaceae</taxon>
        <taxon>Natrarchaeobius</taxon>
    </lineage>
</organism>
<dbReference type="InterPro" id="IPR051460">
    <property type="entry name" value="HdrC_iron-sulfur_subunit"/>
</dbReference>
<evidence type="ECO:0000256" key="1">
    <source>
        <dbReference type="ARBA" id="ARBA00022485"/>
    </source>
</evidence>
<dbReference type="GO" id="GO:0005886">
    <property type="term" value="C:plasma membrane"/>
    <property type="evidence" value="ECO:0007669"/>
    <property type="project" value="TreeGrafter"/>
</dbReference>
<evidence type="ECO:0000313" key="7">
    <source>
        <dbReference type="EMBL" id="RQG95019.1"/>
    </source>
</evidence>
<keyword evidence="5" id="KW-0411">Iron-sulfur</keyword>
<keyword evidence="3" id="KW-0560">Oxidoreductase</keyword>
<evidence type="ECO:0000313" key="8">
    <source>
        <dbReference type="Proteomes" id="UP000281431"/>
    </source>
</evidence>
<sequence length="211" mass="23854">WEDCEFDAIVCTDPHSYNTFENEYPEVDFAEFADDPMMPFEYEDQWNADGEIDVLHWTQAVEELVQEGKLELSGDELDYTVTYHDPCHLGRYNDEYEAPRDLIEATGCDLQEMPRNRANSFCCGGGGGGLWMDFEEEPKPSEERLREALEDTAAGAAVEKFVVACPMCMTMYEDGRKTGDFEDEIEIVDVAELIVEAIGAQEEAKLEVAAD</sequence>
<feature type="domain" description="Cysteine-rich" evidence="6">
    <location>
        <begin position="81"/>
        <end position="171"/>
    </location>
</feature>
<evidence type="ECO:0000256" key="3">
    <source>
        <dbReference type="ARBA" id="ARBA00023002"/>
    </source>
</evidence>
<dbReference type="AlphaFoldDB" id="A0A3N6P8L2"/>
<keyword evidence="8" id="KW-1185">Reference proteome</keyword>
<dbReference type="OrthoDB" id="42878at2157"/>
<comment type="caution">
    <text evidence="7">The sequence shown here is derived from an EMBL/GenBank/DDBJ whole genome shotgun (WGS) entry which is preliminary data.</text>
</comment>
<dbReference type="PANTHER" id="PTHR43255:SF1">
    <property type="entry name" value="IRON-SULFUR-BINDING OXIDOREDUCTASE FADF-RELATED"/>
    <property type="match status" value="1"/>
</dbReference>
<gene>
    <name evidence="7" type="ORF">EA472_22005</name>
</gene>
<evidence type="ECO:0000256" key="2">
    <source>
        <dbReference type="ARBA" id="ARBA00022723"/>
    </source>
</evidence>
<evidence type="ECO:0000256" key="4">
    <source>
        <dbReference type="ARBA" id="ARBA00023004"/>
    </source>
</evidence>
<evidence type="ECO:0000259" key="6">
    <source>
        <dbReference type="Pfam" id="PF02754"/>
    </source>
</evidence>
<protein>
    <submittedName>
        <fullName evidence="7">(Fe-S)-binding protein</fullName>
    </submittedName>
</protein>
<evidence type="ECO:0000256" key="5">
    <source>
        <dbReference type="ARBA" id="ARBA00023014"/>
    </source>
</evidence>
<feature type="non-terminal residue" evidence="7">
    <location>
        <position position="1"/>
    </location>
</feature>
<dbReference type="Proteomes" id="UP000281431">
    <property type="component" value="Unassembled WGS sequence"/>
</dbReference>
<dbReference type="GO" id="GO:0046872">
    <property type="term" value="F:metal ion binding"/>
    <property type="evidence" value="ECO:0007669"/>
    <property type="project" value="UniProtKB-KW"/>
</dbReference>
<reference evidence="7 8" key="1">
    <citation type="submission" date="2018-10" db="EMBL/GenBank/DDBJ databases">
        <title>Natrarchaeobius chitinivorans gen. nov., sp. nov., and Natrarchaeobius haloalkaliphilus sp. nov., alkaliphilic, chitin-utilizing haloarchaea from hypersaline alkaline lakes.</title>
        <authorList>
            <person name="Sorokin D.Y."/>
            <person name="Elcheninov A.G."/>
            <person name="Kostrikina N.A."/>
            <person name="Bale N.J."/>
            <person name="Sinninghe Damste J.S."/>
            <person name="Khijniak T.V."/>
            <person name="Kublanov I.V."/>
            <person name="Toshchakov S.V."/>
        </authorList>
    </citation>
    <scope>NUCLEOTIDE SEQUENCE [LARGE SCALE GENOMIC DNA]</scope>
    <source>
        <strain evidence="7 8">AArcht7</strain>
    </source>
</reference>
<dbReference type="GO" id="GO:0016491">
    <property type="term" value="F:oxidoreductase activity"/>
    <property type="evidence" value="ECO:0007669"/>
    <property type="project" value="UniProtKB-KW"/>
</dbReference>
<dbReference type="EMBL" id="REFZ01000039">
    <property type="protein sequence ID" value="RQG95019.1"/>
    <property type="molecule type" value="Genomic_DNA"/>
</dbReference>
<keyword evidence="1" id="KW-0004">4Fe-4S</keyword>
<dbReference type="GO" id="GO:0051539">
    <property type="term" value="F:4 iron, 4 sulfur cluster binding"/>
    <property type="evidence" value="ECO:0007669"/>
    <property type="project" value="UniProtKB-KW"/>
</dbReference>
<proteinExistence type="predicted"/>
<keyword evidence="2" id="KW-0479">Metal-binding</keyword>
<accession>A0A3N6P8L2</accession>
<keyword evidence="4" id="KW-0408">Iron</keyword>
<dbReference type="Pfam" id="PF02754">
    <property type="entry name" value="CCG"/>
    <property type="match status" value="1"/>
</dbReference>
<dbReference type="InterPro" id="IPR004017">
    <property type="entry name" value="Cys_rich_dom"/>
</dbReference>
<name>A0A3N6P8L2_NATCH</name>
<dbReference type="PANTHER" id="PTHR43255">
    <property type="entry name" value="IRON-SULFUR-BINDING OXIDOREDUCTASE FADF-RELATED-RELATED"/>
    <property type="match status" value="1"/>
</dbReference>